<comment type="caution">
    <text evidence="1">The sequence shown here is derived from an EMBL/GenBank/DDBJ whole genome shotgun (WGS) entry which is preliminary data.</text>
</comment>
<organism evidence="1 2">
    <name type="scientific">Caerostris darwini</name>
    <dbReference type="NCBI Taxonomy" id="1538125"/>
    <lineage>
        <taxon>Eukaryota</taxon>
        <taxon>Metazoa</taxon>
        <taxon>Ecdysozoa</taxon>
        <taxon>Arthropoda</taxon>
        <taxon>Chelicerata</taxon>
        <taxon>Arachnida</taxon>
        <taxon>Araneae</taxon>
        <taxon>Araneomorphae</taxon>
        <taxon>Entelegynae</taxon>
        <taxon>Araneoidea</taxon>
        <taxon>Araneidae</taxon>
        <taxon>Caerostris</taxon>
    </lineage>
</organism>
<protein>
    <submittedName>
        <fullName evidence="1">Uncharacterized protein</fullName>
    </submittedName>
</protein>
<dbReference type="AlphaFoldDB" id="A0AAV4RLB8"/>
<proteinExistence type="predicted"/>
<keyword evidence="2" id="KW-1185">Reference proteome</keyword>
<sequence>MNLFFYEHDCFVMHTWGCVQMTQFSEMCFLVACNSYSTTFGLPQNSIVPTPSPFIPENHSESLGKCDGRNDWDVESQTFGMGRRPTPRQLTSAQTLEWNAEPFFWRDGVGCG</sequence>
<evidence type="ECO:0000313" key="1">
    <source>
        <dbReference type="EMBL" id="GIY22723.1"/>
    </source>
</evidence>
<accession>A0AAV4RLB8</accession>
<dbReference type="Proteomes" id="UP001054837">
    <property type="component" value="Unassembled WGS sequence"/>
</dbReference>
<reference evidence="1 2" key="1">
    <citation type="submission" date="2021-06" db="EMBL/GenBank/DDBJ databases">
        <title>Caerostris darwini draft genome.</title>
        <authorList>
            <person name="Kono N."/>
            <person name="Arakawa K."/>
        </authorList>
    </citation>
    <scope>NUCLEOTIDE SEQUENCE [LARGE SCALE GENOMIC DNA]</scope>
</reference>
<dbReference type="EMBL" id="BPLQ01006473">
    <property type="protein sequence ID" value="GIY22723.1"/>
    <property type="molecule type" value="Genomic_DNA"/>
</dbReference>
<gene>
    <name evidence="1" type="ORF">CDAR_457711</name>
</gene>
<name>A0AAV4RLB8_9ARAC</name>
<evidence type="ECO:0000313" key="2">
    <source>
        <dbReference type="Proteomes" id="UP001054837"/>
    </source>
</evidence>